<name>A0A7C9UY86_9PROT</name>
<gene>
    <name evidence="1" type="ORF">G4223_17085</name>
</gene>
<proteinExistence type="predicted"/>
<organism evidence="1 2">
    <name type="scientific">Magnetospirillum aberrantis SpK</name>
    <dbReference type="NCBI Taxonomy" id="908842"/>
    <lineage>
        <taxon>Bacteria</taxon>
        <taxon>Pseudomonadati</taxon>
        <taxon>Pseudomonadota</taxon>
        <taxon>Alphaproteobacteria</taxon>
        <taxon>Rhodospirillales</taxon>
        <taxon>Rhodospirillaceae</taxon>
        <taxon>Magnetospirillum</taxon>
    </lineage>
</organism>
<evidence type="ECO:0000313" key="2">
    <source>
        <dbReference type="Proteomes" id="UP000480684"/>
    </source>
</evidence>
<dbReference type="AlphaFoldDB" id="A0A7C9UY86"/>
<keyword evidence="2" id="KW-1185">Reference proteome</keyword>
<accession>A0A7C9UY86</accession>
<comment type="caution">
    <text evidence="1">The sequence shown here is derived from an EMBL/GenBank/DDBJ whole genome shotgun (WGS) entry which is preliminary data.</text>
</comment>
<sequence length="255" mass="27179">MTVDHRATLWNQFILAAAVARLALPVAERAGDDLVYFSYTDTHAGAGALPGPLPAVASVIENHSRFANRAWFSAVPGPIPPDPHPGSWVVAGRVLGAVGGPQLAIEMDVNDIEPAVMEAAKAARERGWVRLWSHDWFLFLRSRLNRPERPHFVFVDPPPDDPRGPAYGVDAAILMDTVGVPYMLSYPVSDCQAAIDQVGRTGLELVLPDGSGHGVLLGGGAETAVLDVISDLRVLAEILGGAFVPRLPASVDYAI</sequence>
<dbReference type="InterPro" id="IPR029063">
    <property type="entry name" value="SAM-dependent_MTases_sf"/>
</dbReference>
<dbReference type="Proteomes" id="UP000480684">
    <property type="component" value="Unassembled WGS sequence"/>
</dbReference>
<dbReference type="SUPFAM" id="SSF53335">
    <property type="entry name" value="S-adenosyl-L-methionine-dependent methyltransferases"/>
    <property type="match status" value="1"/>
</dbReference>
<protein>
    <submittedName>
        <fullName evidence="1">Uncharacterized protein</fullName>
    </submittedName>
</protein>
<evidence type="ECO:0000313" key="1">
    <source>
        <dbReference type="EMBL" id="NFV81829.1"/>
    </source>
</evidence>
<reference evidence="1 2" key="1">
    <citation type="submission" date="2020-02" db="EMBL/GenBank/DDBJ databases">
        <authorList>
            <person name="Dziuba M."/>
            <person name="Kuznetsov B."/>
            <person name="Mardanov A."/>
            <person name="Ravin N."/>
            <person name="Grouzdev D."/>
        </authorList>
    </citation>
    <scope>NUCLEOTIDE SEQUENCE [LARGE SCALE GENOMIC DNA]</scope>
    <source>
        <strain evidence="1 2">SpK</strain>
    </source>
</reference>
<dbReference type="EMBL" id="JAAIYP010000044">
    <property type="protein sequence ID" value="NFV81829.1"/>
    <property type="molecule type" value="Genomic_DNA"/>
</dbReference>
<dbReference type="RefSeq" id="WP_163682248.1">
    <property type="nucleotide sequence ID" value="NZ_JAAIYP010000044.1"/>
</dbReference>